<dbReference type="STRING" id="1797716.A3D07_03675"/>
<name>A0A1F5GEQ7_9BACT</name>
<feature type="transmembrane region" description="Helical" evidence="1">
    <location>
        <begin position="69"/>
        <end position="94"/>
    </location>
</feature>
<evidence type="ECO:0000313" key="3">
    <source>
        <dbReference type="Proteomes" id="UP000177124"/>
    </source>
</evidence>
<accession>A0A1F5GEQ7</accession>
<protein>
    <submittedName>
        <fullName evidence="2">Uncharacterized protein</fullName>
    </submittedName>
</protein>
<keyword evidence="1" id="KW-1133">Transmembrane helix</keyword>
<dbReference type="Proteomes" id="UP000177124">
    <property type="component" value="Unassembled WGS sequence"/>
</dbReference>
<gene>
    <name evidence="2" type="ORF">A3D07_03675</name>
</gene>
<feature type="transmembrane region" description="Helical" evidence="1">
    <location>
        <begin position="20"/>
        <end position="41"/>
    </location>
</feature>
<evidence type="ECO:0000313" key="2">
    <source>
        <dbReference type="EMBL" id="OGD90334.1"/>
    </source>
</evidence>
<dbReference type="InterPro" id="IPR044020">
    <property type="entry name" value="DUF5676"/>
</dbReference>
<dbReference type="EMBL" id="MFBF01000047">
    <property type="protein sequence ID" value="OGD90334.1"/>
    <property type="molecule type" value="Genomic_DNA"/>
</dbReference>
<reference evidence="2 3" key="1">
    <citation type="journal article" date="2016" name="Nat. Commun.">
        <title>Thousands of microbial genomes shed light on interconnected biogeochemical processes in an aquifer system.</title>
        <authorList>
            <person name="Anantharaman K."/>
            <person name="Brown C.T."/>
            <person name="Hug L.A."/>
            <person name="Sharon I."/>
            <person name="Castelle C.J."/>
            <person name="Probst A.J."/>
            <person name="Thomas B.C."/>
            <person name="Singh A."/>
            <person name="Wilkins M.J."/>
            <person name="Karaoz U."/>
            <person name="Brodie E.L."/>
            <person name="Williams K.H."/>
            <person name="Hubbard S.S."/>
            <person name="Banfield J.F."/>
        </authorList>
    </citation>
    <scope>NUCLEOTIDE SEQUENCE [LARGE SCALE GENOMIC DNA]</scope>
</reference>
<keyword evidence="1" id="KW-0472">Membrane</keyword>
<sequence>MAARLGILKGGEAKMKEQAFANAFAVTIAIVYVVCAGWVVVSRSTFMGLAGSWIHGVNMESLPYTAPTAAGLVFGLITAVVASWVAGYIFAWLYKQFSKM</sequence>
<dbReference type="Pfam" id="PF18926">
    <property type="entry name" value="DUF5676"/>
    <property type="match status" value="1"/>
</dbReference>
<proteinExistence type="predicted"/>
<comment type="caution">
    <text evidence="2">The sequence shown here is derived from an EMBL/GenBank/DDBJ whole genome shotgun (WGS) entry which is preliminary data.</text>
</comment>
<keyword evidence="1" id="KW-0812">Transmembrane</keyword>
<organism evidence="2 3">
    <name type="scientific">Candidatus Curtissbacteria bacterium RIFCSPHIGHO2_02_FULL_42_15</name>
    <dbReference type="NCBI Taxonomy" id="1797716"/>
    <lineage>
        <taxon>Bacteria</taxon>
        <taxon>Candidatus Curtissiibacteriota</taxon>
    </lineage>
</organism>
<dbReference type="AlphaFoldDB" id="A0A1F5GEQ7"/>
<evidence type="ECO:0000256" key="1">
    <source>
        <dbReference type="SAM" id="Phobius"/>
    </source>
</evidence>